<reference evidence="1 2" key="1">
    <citation type="submission" date="2019-10" db="EMBL/GenBank/DDBJ databases">
        <authorList>
            <person name="Karimi E."/>
        </authorList>
    </citation>
    <scope>NUCLEOTIDE SEQUENCE [LARGE SCALE GENOMIC DNA]</scope>
    <source>
        <strain evidence="1">Bacillus sp. 348</strain>
    </source>
</reference>
<name>A0A653TGZ0_BACAB</name>
<evidence type="ECO:0000313" key="2">
    <source>
        <dbReference type="Proteomes" id="UP000433089"/>
    </source>
</evidence>
<dbReference type="AlphaFoldDB" id="A0A653TGZ0"/>
<dbReference type="InterPro" id="IPR020288">
    <property type="entry name" value="Sheath_initiator"/>
</dbReference>
<accession>A0A653TGZ0</accession>
<evidence type="ECO:0008006" key="3">
    <source>
        <dbReference type="Google" id="ProtNLM"/>
    </source>
</evidence>
<sequence>MMALSPEEEIEDFEEDEDDIVEPSTTYRIDFETGRLTNEKINGLDAIRQFVYITLRTERYAHPIYSHDVGCEVQESVSDEEATDEYKEMEIPRLIEEALLVDERIESVQDFEITKEGATFKVVFNVVTDEGTLEIEEVIGEDV</sequence>
<protein>
    <recommendedName>
        <fullName evidence="3">Phage portal protein</fullName>
    </recommendedName>
</protein>
<evidence type="ECO:0000313" key="1">
    <source>
        <dbReference type="EMBL" id="VXB79991.1"/>
    </source>
</evidence>
<gene>
    <name evidence="1" type="primary">yqbS</name>
    <name evidence="1" type="ORF">BACI348_41582</name>
</gene>
<dbReference type="Pfam" id="PF10934">
    <property type="entry name" value="Sheath_initiator"/>
    <property type="match status" value="1"/>
</dbReference>
<organism evidence="1 2">
    <name type="scientific">Bacillus altitudinis</name>
    <dbReference type="NCBI Taxonomy" id="293387"/>
    <lineage>
        <taxon>Bacteria</taxon>
        <taxon>Bacillati</taxon>
        <taxon>Bacillota</taxon>
        <taxon>Bacilli</taxon>
        <taxon>Bacillales</taxon>
        <taxon>Bacillaceae</taxon>
        <taxon>Bacillus</taxon>
    </lineage>
</organism>
<dbReference type="Proteomes" id="UP000433089">
    <property type="component" value="Unassembled WGS sequence"/>
</dbReference>
<proteinExistence type="predicted"/>
<dbReference type="EMBL" id="CABWLH010000009">
    <property type="protein sequence ID" value="VXB79991.1"/>
    <property type="molecule type" value="Genomic_DNA"/>
</dbReference>